<name>A0A1R4GNJ1_9MICC</name>
<dbReference type="RefSeq" id="WP_086999836.1">
    <property type="nucleotide sequence ID" value="NZ_FUHW01000038.1"/>
</dbReference>
<dbReference type="AlphaFoldDB" id="A0A1R4GNJ1"/>
<evidence type="ECO:0000256" key="2">
    <source>
        <dbReference type="SAM" id="Phobius"/>
    </source>
</evidence>
<evidence type="ECO:0000256" key="1">
    <source>
        <dbReference type="SAM" id="MobiDB-lite"/>
    </source>
</evidence>
<feature type="region of interest" description="Disordered" evidence="1">
    <location>
        <begin position="1"/>
        <end position="32"/>
    </location>
</feature>
<dbReference type="Pfam" id="PF13829">
    <property type="entry name" value="DUF4191"/>
    <property type="match status" value="1"/>
</dbReference>
<evidence type="ECO:0000313" key="3">
    <source>
        <dbReference type="EMBL" id="SJM69683.1"/>
    </source>
</evidence>
<protein>
    <submittedName>
        <fullName evidence="3">Transmembrane protein MT2276, clustered with lipoate protein</fullName>
    </submittedName>
</protein>
<dbReference type="EMBL" id="FUHW01000038">
    <property type="protein sequence ID" value="SJM69683.1"/>
    <property type="molecule type" value="Genomic_DNA"/>
</dbReference>
<accession>A0A1R4GNJ1</accession>
<keyword evidence="2" id="KW-1133">Transmembrane helix</keyword>
<evidence type="ECO:0000313" key="4">
    <source>
        <dbReference type="Proteomes" id="UP000195913"/>
    </source>
</evidence>
<dbReference type="InterPro" id="IPR025445">
    <property type="entry name" value="DUF4191"/>
</dbReference>
<keyword evidence="4" id="KW-1185">Reference proteome</keyword>
<feature type="region of interest" description="Disordered" evidence="1">
    <location>
        <begin position="230"/>
        <end position="253"/>
    </location>
</feature>
<feature type="transmembrane region" description="Helical" evidence="2">
    <location>
        <begin position="53"/>
        <end position="72"/>
    </location>
</feature>
<feature type="transmembrane region" description="Helical" evidence="2">
    <location>
        <begin position="78"/>
        <end position="97"/>
    </location>
</feature>
<feature type="compositionally biased region" description="Basic and acidic residues" evidence="1">
    <location>
        <begin position="239"/>
        <end position="253"/>
    </location>
</feature>
<gene>
    <name evidence="3" type="ORF">FM101_11950</name>
</gene>
<keyword evidence="2 3" id="KW-0812">Transmembrane</keyword>
<sequence length="253" mass="27685">MARTSNSPADDGAKPKRSLFSRKPKAEKAAKEPGRLKQLGQVFQMTRRNDPNAVWWMVLAFLGIVAVGLIIGLVINNWITTLLVSIPLGLLAALLILSRRAERAAFKQLEGRPGAAGASMSVLKRGWILTEQPVAVSPKTQDLVFRGIGRCGVVLVTEGPTHRVRPLVDAERKRMNRVLPNVPIHVINAGSHDGQTGLGNVSKKMKKFPKTLNKQEVHAVDMRLSTLGSAKLPIPKGIDPNKARPDRRSMRGR</sequence>
<dbReference type="Proteomes" id="UP000195913">
    <property type="component" value="Unassembled WGS sequence"/>
</dbReference>
<organism evidence="3 4">
    <name type="scientific">Arthrobacter rhombi</name>
    <dbReference type="NCBI Taxonomy" id="71253"/>
    <lineage>
        <taxon>Bacteria</taxon>
        <taxon>Bacillati</taxon>
        <taxon>Actinomycetota</taxon>
        <taxon>Actinomycetes</taxon>
        <taxon>Micrococcales</taxon>
        <taxon>Micrococcaceae</taxon>
        <taxon>Arthrobacter</taxon>
    </lineage>
</organism>
<keyword evidence="2" id="KW-0472">Membrane</keyword>
<proteinExistence type="predicted"/>
<reference evidence="3 4" key="1">
    <citation type="submission" date="2017-02" db="EMBL/GenBank/DDBJ databases">
        <authorList>
            <person name="Peterson S.W."/>
        </authorList>
    </citation>
    <scope>NUCLEOTIDE SEQUENCE [LARGE SCALE GENOMIC DNA]</scope>
    <source>
        <strain evidence="3 4">B Ar 00.02</strain>
    </source>
</reference>